<accession>C4IGM9</accession>
<reference evidence="1 2" key="1">
    <citation type="submission" date="2009-08" db="EMBL/GenBank/DDBJ databases">
        <authorList>
            <person name="Shrivastava S."/>
            <person name="Brinkac L.B."/>
            <person name="Brown J.L."/>
            <person name="Bruce D.B."/>
            <person name="Detter C."/>
            <person name="Green L.D."/>
            <person name="Munk C.A."/>
            <person name="Rogers Y.C."/>
            <person name="Tapia R."/>
            <person name="Sims D.R."/>
            <person name="Smith L.A."/>
            <person name="Smith T.J."/>
            <person name="Sutton G."/>
            <person name="Brettin T."/>
        </authorList>
    </citation>
    <scope>NUCLEOTIDE SEQUENCE [LARGE SCALE GENOMIC DNA]</scope>
    <source>
        <strain evidence="2">E4 str. BoNT E BL5262</strain>
    </source>
</reference>
<keyword evidence="2" id="KW-1185">Reference proteome</keyword>
<dbReference type="HOGENOM" id="CLU_3342164_0_0_9"/>
<sequence length="37" mass="4508">MLAYRLDKVLNAGFTYEKEYGNEGSYFSEQFRFLFWS</sequence>
<organism evidence="1 2">
    <name type="scientific">Clostridium butyricum E4 str. BoNT E BL5262</name>
    <dbReference type="NCBI Taxonomy" id="632245"/>
    <lineage>
        <taxon>Bacteria</taxon>
        <taxon>Bacillati</taxon>
        <taxon>Bacillota</taxon>
        <taxon>Clostridia</taxon>
        <taxon>Eubacteriales</taxon>
        <taxon>Clostridiaceae</taxon>
        <taxon>Clostridium</taxon>
    </lineage>
</organism>
<name>C4IGM9_CLOBU</name>
<evidence type="ECO:0000313" key="1">
    <source>
        <dbReference type="EMBL" id="EEP54293.1"/>
    </source>
</evidence>
<gene>
    <name evidence="1" type="ORF">CLP_2036</name>
</gene>
<dbReference type="Proteomes" id="UP000003081">
    <property type="component" value="Unassembled WGS sequence"/>
</dbReference>
<dbReference type="AlphaFoldDB" id="C4IGM9"/>
<evidence type="ECO:0000313" key="2">
    <source>
        <dbReference type="Proteomes" id="UP000003081"/>
    </source>
</evidence>
<proteinExistence type="predicted"/>
<dbReference type="EMBL" id="ACOM01000005">
    <property type="protein sequence ID" value="EEP54293.1"/>
    <property type="molecule type" value="Genomic_DNA"/>
</dbReference>
<protein>
    <submittedName>
        <fullName evidence="1">Uncharacterized protein</fullName>
    </submittedName>
</protein>
<comment type="caution">
    <text evidence="1">The sequence shown here is derived from an EMBL/GenBank/DDBJ whole genome shotgun (WGS) entry which is preliminary data.</text>
</comment>